<dbReference type="Proteomes" id="UP001293254">
    <property type="component" value="Unassembled WGS sequence"/>
</dbReference>
<proteinExistence type="predicted"/>
<dbReference type="EMBL" id="JACGWO010000001">
    <property type="protein sequence ID" value="KAK4438671.1"/>
    <property type="molecule type" value="Genomic_DNA"/>
</dbReference>
<evidence type="ECO:0000313" key="1">
    <source>
        <dbReference type="EMBL" id="KAK4438671.1"/>
    </source>
</evidence>
<gene>
    <name evidence="1" type="ORF">Salat_0201600</name>
</gene>
<evidence type="ECO:0000313" key="2">
    <source>
        <dbReference type="Proteomes" id="UP001293254"/>
    </source>
</evidence>
<accession>A0AAE1YYK6</accession>
<reference evidence="1" key="1">
    <citation type="submission" date="2020-06" db="EMBL/GenBank/DDBJ databases">
        <authorList>
            <person name="Li T."/>
            <person name="Hu X."/>
            <person name="Zhang T."/>
            <person name="Song X."/>
            <person name="Zhang H."/>
            <person name="Dai N."/>
            <person name="Sheng W."/>
            <person name="Hou X."/>
            <person name="Wei L."/>
        </authorList>
    </citation>
    <scope>NUCLEOTIDE SEQUENCE</scope>
    <source>
        <strain evidence="1">3651</strain>
        <tissue evidence="1">Leaf</tissue>
    </source>
</reference>
<protein>
    <submittedName>
        <fullName evidence="1">Uncharacterized protein</fullName>
    </submittedName>
</protein>
<keyword evidence="2" id="KW-1185">Reference proteome</keyword>
<comment type="caution">
    <text evidence="1">The sequence shown here is derived from an EMBL/GenBank/DDBJ whole genome shotgun (WGS) entry which is preliminary data.</text>
</comment>
<dbReference type="AlphaFoldDB" id="A0AAE1YYK6"/>
<reference evidence="1" key="2">
    <citation type="journal article" date="2024" name="Plant">
        <title>Genomic evolution and insights into agronomic trait innovations of Sesamum species.</title>
        <authorList>
            <person name="Miao H."/>
            <person name="Wang L."/>
            <person name="Qu L."/>
            <person name="Liu H."/>
            <person name="Sun Y."/>
            <person name="Le M."/>
            <person name="Wang Q."/>
            <person name="Wei S."/>
            <person name="Zheng Y."/>
            <person name="Lin W."/>
            <person name="Duan Y."/>
            <person name="Cao H."/>
            <person name="Xiong S."/>
            <person name="Wang X."/>
            <person name="Wei L."/>
            <person name="Li C."/>
            <person name="Ma Q."/>
            <person name="Ju M."/>
            <person name="Zhao R."/>
            <person name="Li G."/>
            <person name="Mu C."/>
            <person name="Tian Q."/>
            <person name="Mei H."/>
            <person name="Zhang T."/>
            <person name="Gao T."/>
            <person name="Zhang H."/>
        </authorList>
    </citation>
    <scope>NUCLEOTIDE SEQUENCE</scope>
    <source>
        <strain evidence="1">3651</strain>
    </source>
</reference>
<organism evidence="1 2">
    <name type="scientific">Sesamum alatum</name>
    <dbReference type="NCBI Taxonomy" id="300844"/>
    <lineage>
        <taxon>Eukaryota</taxon>
        <taxon>Viridiplantae</taxon>
        <taxon>Streptophyta</taxon>
        <taxon>Embryophyta</taxon>
        <taxon>Tracheophyta</taxon>
        <taxon>Spermatophyta</taxon>
        <taxon>Magnoliopsida</taxon>
        <taxon>eudicotyledons</taxon>
        <taxon>Gunneridae</taxon>
        <taxon>Pentapetalae</taxon>
        <taxon>asterids</taxon>
        <taxon>lamiids</taxon>
        <taxon>Lamiales</taxon>
        <taxon>Pedaliaceae</taxon>
        <taxon>Sesamum</taxon>
    </lineage>
</organism>
<sequence length="173" mass="20562">MSSWRQNDYYLITDLRRKFEEWAENFRNNRVPLSAPPCAIENVEGLPQPNFPSPRPYKPLLRRGLVPNMGLDRKRHRTNNKRLNHKKLVVIWPSVTRMNVIKEIRWAFASTLAHDPLEDVKALMAIVERYIHEEQMNALKDGEWKTELFRTNRNLRKVMRKEKNKESSGLEKA</sequence>
<name>A0AAE1YYK6_9LAMI</name>